<dbReference type="EMBL" id="KZ293444">
    <property type="protein sequence ID" value="PBK65718.1"/>
    <property type="molecule type" value="Genomic_DNA"/>
</dbReference>
<sequence length="194" mass="21839">MTGVRDGSMLVNLKHVKAAIYDTKLPSITPQKQDTHTLRIPVLRPMLDAKSSVVAAAGRTWWMKRAGSATSSFKVRVFSYDNPISYVWVLMITPTITGRGSSYGDYKPTNGPCNPDQGHGMREHREIRRRLESSRRVAETFSARAKKGCKMLRQPKMHPPVINKGCQPSLVYISQTYVRMEGEKGTNRKSMVEV</sequence>
<accession>A0A2H3BI52</accession>
<organism evidence="1 2">
    <name type="scientific">Armillaria solidipes</name>
    <dbReference type="NCBI Taxonomy" id="1076256"/>
    <lineage>
        <taxon>Eukaryota</taxon>
        <taxon>Fungi</taxon>
        <taxon>Dikarya</taxon>
        <taxon>Basidiomycota</taxon>
        <taxon>Agaricomycotina</taxon>
        <taxon>Agaricomycetes</taxon>
        <taxon>Agaricomycetidae</taxon>
        <taxon>Agaricales</taxon>
        <taxon>Marasmiineae</taxon>
        <taxon>Physalacriaceae</taxon>
        <taxon>Armillaria</taxon>
    </lineage>
</organism>
<evidence type="ECO:0000313" key="1">
    <source>
        <dbReference type="EMBL" id="PBK65718.1"/>
    </source>
</evidence>
<proteinExistence type="predicted"/>
<gene>
    <name evidence="1" type="ORF">ARMSODRAFT_978170</name>
</gene>
<evidence type="ECO:0000313" key="2">
    <source>
        <dbReference type="Proteomes" id="UP000218334"/>
    </source>
</evidence>
<name>A0A2H3BI52_9AGAR</name>
<reference evidence="2" key="1">
    <citation type="journal article" date="2017" name="Nat. Ecol. Evol.">
        <title>Genome expansion and lineage-specific genetic innovations in the forest pathogenic fungi Armillaria.</title>
        <authorList>
            <person name="Sipos G."/>
            <person name="Prasanna A.N."/>
            <person name="Walter M.C."/>
            <person name="O'Connor E."/>
            <person name="Balint B."/>
            <person name="Krizsan K."/>
            <person name="Kiss B."/>
            <person name="Hess J."/>
            <person name="Varga T."/>
            <person name="Slot J."/>
            <person name="Riley R."/>
            <person name="Boka B."/>
            <person name="Rigling D."/>
            <person name="Barry K."/>
            <person name="Lee J."/>
            <person name="Mihaltcheva S."/>
            <person name="LaButti K."/>
            <person name="Lipzen A."/>
            <person name="Waldron R."/>
            <person name="Moloney N.M."/>
            <person name="Sperisen C."/>
            <person name="Kredics L."/>
            <person name="Vagvoelgyi C."/>
            <person name="Patrignani A."/>
            <person name="Fitzpatrick D."/>
            <person name="Nagy I."/>
            <person name="Doyle S."/>
            <person name="Anderson J.B."/>
            <person name="Grigoriev I.V."/>
            <person name="Gueldener U."/>
            <person name="Muensterkoetter M."/>
            <person name="Nagy L.G."/>
        </authorList>
    </citation>
    <scope>NUCLEOTIDE SEQUENCE [LARGE SCALE GENOMIC DNA]</scope>
    <source>
        <strain evidence="2">28-4</strain>
    </source>
</reference>
<dbReference type="AlphaFoldDB" id="A0A2H3BI52"/>
<protein>
    <submittedName>
        <fullName evidence="1">Uncharacterized protein</fullName>
    </submittedName>
</protein>
<dbReference type="Proteomes" id="UP000218334">
    <property type="component" value="Unassembled WGS sequence"/>
</dbReference>
<keyword evidence="2" id="KW-1185">Reference proteome</keyword>
<dbReference type="STRING" id="1076256.A0A2H3BI52"/>